<dbReference type="InterPro" id="IPR007730">
    <property type="entry name" value="SPOR-like_dom"/>
</dbReference>
<feature type="compositionally biased region" description="Basic and acidic residues" evidence="1">
    <location>
        <begin position="603"/>
        <end position="617"/>
    </location>
</feature>
<feature type="region of interest" description="Disordered" evidence="1">
    <location>
        <begin position="589"/>
        <end position="619"/>
    </location>
</feature>
<feature type="region of interest" description="Disordered" evidence="1">
    <location>
        <begin position="175"/>
        <end position="224"/>
    </location>
</feature>
<feature type="region of interest" description="Disordered" evidence="1">
    <location>
        <begin position="89"/>
        <end position="114"/>
    </location>
</feature>
<gene>
    <name evidence="3" type="ORF">REJC140_04120</name>
</gene>
<evidence type="ECO:0000313" key="4">
    <source>
        <dbReference type="Proteomes" id="UP000606921"/>
    </source>
</evidence>
<name>A0ABN7JUP9_9HYPH</name>
<feature type="region of interest" description="Disordered" evidence="1">
    <location>
        <begin position="549"/>
        <end position="573"/>
    </location>
</feature>
<feature type="compositionally biased region" description="Acidic residues" evidence="1">
    <location>
        <begin position="192"/>
        <end position="203"/>
    </location>
</feature>
<dbReference type="PROSITE" id="PS51724">
    <property type="entry name" value="SPOR"/>
    <property type="match status" value="1"/>
</dbReference>
<accession>A0ABN7JUP9</accession>
<dbReference type="Pfam" id="PF05036">
    <property type="entry name" value="SPOR"/>
    <property type="match status" value="1"/>
</dbReference>
<comment type="caution">
    <text evidence="3">The sequence shown here is derived from an EMBL/GenBank/DDBJ whole genome shotgun (WGS) entry which is preliminary data.</text>
</comment>
<protein>
    <submittedName>
        <fullName evidence="3">SPOR domain-containing protein</fullName>
    </submittedName>
</protein>
<organism evidence="3 4">
    <name type="scientific">Pseudorhizobium endolithicum</name>
    <dbReference type="NCBI Taxonomy" id="1191678"/>
    <lineage>
        <taxon>Bacteria</taxon>
        <taxon>Pseudomonadati</taxon>
        <taxon>Pseudomonadota</taxon>
        <taxon>Alphaproteobacteria</taxon>
        <taxon>Hyphomicrobiales</taxon>
        <taxon>Rhizobiaceae</taxon>
        <taxon>Rhizobium/Agrobacterium group</taxon>
        <taxon>Pseudorhizobium</taxon>
    </lineage>
</organism>
<sequence>MADNNLARSRNDGPDFFADDDPLAELARIVGYDERLVPKPPAPKSPVAERREPAFNLEDELLREFERYEAPRPHQPLLASVAPAVEESSLQFDRPVAEERTPSEPVADETISRDDVLELDWSAVEEDFAVEPQAGEKDDGFMEPAPVLAGPEIVEAQDVNLSEEFPVEEGIFAPQESEPQIHLSDLHPESDAGPELDLADELEMAVGEPVPASAPDTGGVMAADSRKRGTYTPAFRMPLANFHVSRGDAAASTPMPGATSFPESPAVDHAPSSIHGTNGPEALTQSEDPAPQGTLPSDASEPLAAALGADQAAVSKDLSVLDALIQDVSRYPIPAAPQNAPMTVGSRWQDEQRGAVNASPASAPVSVAAVAATEQVQPRVIPAEGDLAIEAMIDNEFELALEDLEFDLSDIMSDDELNVFSEPPVAAPVAAPKAAEPVRHTASWSPVARVAPAPSQLPPVAPQPVPVVPQASLVEQAQPQMDEVADLPFDPSLIAESEEHPEPVAELDVPELQLEEQEPVPAHRNDYDIDLDSELASLLQGSVHADMVGTEQASSSDAGGEQVVQPAPTATYPDLDDFERALEEDFRRSLTAPLPPQPAAAEAFDRSSGRSSQESRRSLSSMAVPLAVAGVVIAGGSIAYALFGGEGGSVAGGEPVVIAADPDPIKVVPENPGGKTVPNQDKAVYDRVAGATVETPRQEALISASEEPVDVVQKTLMTDSLPLEGSELADAALPEQAPEERLLPEDEQVAAMAPEGQEQPVAVMPRRVKTMIVRPDGTLVEQEIPAEPAPAAAVAAPVTTDKVPAASVKSVETASVPDAQPAANQAGDPDDTAGLVPVSTDAAAATPAATEVGDQARSGQANTAPVPTARPAQQPVNIVAAVSDQGNLQNTQENPPAASVPAEQVAELAPGGYVIQIASLPSEADAQKSYNNLSAKFGSVIGGRGVDIKRAEIAGKGTFYRVRIPAGSKADAVALCEKYRAAGGSCLVAQ</sequence>
<feature type="compositionally biased region" description="Low complexity" evidence="1">
    <location>
        <begin position="840"/>
        <end position="850"/>
    </location>
</feature>
<dbReference type="RefSeq" id="WP_142593387.1">
    <property type="nucleotide sequence ID" value="NZ_CABFWF030000013.1"/>
</dbReference>
<feature type="region of interest" description="Disordered" evidence="1">
    <location>
        <begin position="809"/>
        <end position="874"/>
    </location>
</feature>
<keyword evidence="4" id="KW-1185">Reference proteome</keyword>
<evidence type="ECO:0000259" key="2">
    <source>
        <dbReference type="PROSITE" id="PS51724"/>
    </source>
</evidence>
<reference evidence="3 4" key="1">
    <citation type="submission" date="2020-11" db="EMBL/GenBank/DDBJ databases">
        <authorList>
            <person name="Lassalle F."/>
        </authorList>
    </citation>
    <scope>NUCLEOTIDE SEQUENCE [LARGE SCALE GENOMIC DNA]</scope>
    <source>
        <strain evidence="3 4">JC140</strain>
    </source>
</reference>
<dbReference type="InterPro" id="IPR036680">
    <property type="entry name" value="SPOR-like_sf"/>
</dbReference>
<dbReference type="Gene3D" id="3.30.70.1070">
    <property type="entry name" value="Sporulation related repeat"/>
    <property type="match status" value="1"/>
</dbReference>
<dbReference type="SUPFAM" id="SSF110997">
    <property type="entry name" value="Sporulation related repeat"/>
    <property type="match status" value="1"/>
</dbReference>
<evidence type="ECO:0000256" key="1">
    <source>
        <dbReference type="SAM" id="MobiDB-lite"/>
    </source>
</evidence>
<feature type="domain" description="SPOR" evidence="2">
    <location>
        <begin position="907"/>
        <end position="990"/>
    </location>
</feature>
<proteinExistence type="predicted"/>
<dbReference type="EMBL" id="CABFWF030000013">
    <property type="protein sequence ID" value="CAD7046666.1"/>
    <property type="molecule type" value="Genomic_DNA"/>
</dbReference>
<feature type="region of interest" description="Disordered" evidence="1">
    <location>
        <begin position="248"/>
        <end position="300"/>
    </location>
</feature>
<evidence type="ECO:0000313" key="3">
    <source>
        <dbReference type="EMBL" id="CAD7046666.1"/>
    </source>
</evidence>
<dbReference type="Proteomes" id="UP000606921">
    <property type="component" value="Unassembled WGS sequence"/>
</dbReference>